<dbReference type="InterPro" id="IPR050090">
    <property type="entry name" value="Tyrosine_recombinase_XerCD"/>
</dbReference>
<evidence type="ECO:0000313" key="6">
    <source>
        <dbReference type="EMBL" id="TFY99235.1"/>
    </source>
</evidence>
<dbReference type="GO" id="GO:0006310">
    <property type="term" value="P:DNA recombination"/>
    <property type="evidence" value="ECO:0007669"/>
    <property type="project" value="UniProtKB-KW"/>
</dbReference>
<dbReference type="Proteomes" id="UP000298180">
    <property type="component" value="Unassembled WGS sequence"/>
</dbReference>
<name>A0A4Z0BIS5_9BURK</name>
<reference evidence="6 7" key="1">
    <citation type="submission" date="2019-03" db="EMBL/GenBank/DDBJ databases">
        <title>Ramlibacter henchirensis DSM 14656, whole genome shotgun sequence.</title>
        <authorList>
            <person name="Zhang X."/>
            <person name="Feng G."/>
            <person name="Zhu H."/>
        </authorList>
    </citation>
    <scope>NUCLEOTIDE SEQUENCE [LARGE SCALE GENOMIC DNA]</scope>
    <source>
        <strain evidence="6 7">DSM 14656</strain>
    </source>
</reference>
<evidence type="ECO:0000259" key="5">
    <source>
        <dbReference type="PROSITE" id="PS51898"/>
    </source>
</evidence>
<evidence type="ECO:0000256" key="1">
    <source>
        <dbReference type="ARBA" id="ARBA00008857"/>
    </source>
</evidence>
<comment type="caution">
    <text evidence="6">The sequence shown here is derived from an EMBL/GenBank/DDBJ whole genome shotgun (WGS) entry which is preliminary data.</text>
</comment>
<dbReference type="OrthoDB" id="662444at2"/>
<keyword evidence="4" id="KW-0233">DNA recombination</keyword>
<dbReference type="AlphaFoldDB" id="A0A4Z0BIS5"/>
<keyword evidence="3" id="KW-0238">DNA-binding</keyword>
<comment type="similarity">
    <text evidence="1">Belongs to the 'phage' integrase family.</text>
</comment>
<dbReference type="InterPro" id="IPR010998">
    <property type="entry name" value="Integrase_recombinase_N"/>
</dbReference>
<dbReference type="EMBL" id="SMLM01000004">
    <property type="protein sequence ID" value="TFY99235.1"/>
    <property type="molecule type" value="Genomic_DNA"/>
</dbReference>
<dbReference type="PROSITE" id="PS51898">
    <property type="entry name" value="TYR_RECOMBINASE"/>
    <property type="match status" value="1"/>
</dbReference>
<dbReference type="InterPro" id="IPR013762">
    <property type="entry name" value="Integrase-like_cat_sf"/>
</dbReference>
<gene>
    <name evidence="6" type="ORF">EZ313_21965</name>
</gene>
<evidence type="ECO:0000256" key="3">
    <source>
        <dbReference type="ARBA" id="ARBA00023125"/>
    </source>
</evidence>
<dbReference type="SUPFAM" id="SSF56349">
    <property type="entry name" value="DNA breaking-rejoining enzymes"/>
    <property type="match status" value="1"/>
</dbReference>
<evidence type="ECO:0000256" key="4">
    <source>
        <dbReference type="ARBA" id="ARBA00023172"/>
    </source>
</evidence>
<proteinExistence type="inferred from homology"/>
<dbReference type="CDD" id="cd00796">
    <property type="entry name" value="INT_Rci_Hp1_C"/>
    <property type="match status" value="1"/>
</dbReference>
<dbReference type="GO" id="GO:0015074">
    <property type="term" value="P:DNA integration"/>
    <property type="evidence" value="ECO:0007669"/>
    <property type="project" value="UniProtKB-KW"/>
</dbReference>
<dbReference type="InterPro" id="IPR011010">
    <property type="entry name" value="DNA_brk_join_enz"/>
</dbReference>
<dbReference type="Pfam" id="PF00589">
    <property type="entry name" value="Phage_integrase"/>
    <property type="match status" value="1"/>
</dbReference>
<evidence type="ECO:0000313" key="7">
    <source>
        <dbReference type="Proteomes" id="UP000298180"/>
    </source>
</evidence>
<evidence type="ECO:0000256" key="2">
    <source>
        <dbReference type="ARBA" id="ARBA00022908"/>
    </source>
</evidence>
<accession>A0A4Z0BIS5</accession>
<dbReference type="Gene3D" id="1.10.443.10">
    <property type="entry name" value="Intergrase catalytic core"/>
    <property type="match status" value="1"/>
</dbReference>
<keyword evidence="2" id="KW-0229">DNA integration</keyword>
<sequence length="336" mass="37650">MNVQQNFAVEAIPSADSAAIAQRLKALAVRPQSLTVRELIDRYMAVYAGADTTRAQRLAAWSSLIGDFTLEQVDSDLMHAGRAELAKQPSLTFYGLDHTGRRIFKAKRGGKLKTPATVNRYMVAVAAVFTWAIDERLAPRGWVHPCRGIRRLEEPDGRVRFLSEAERDRLFAECRRSKYPRLYALALTAMLTGARKGELLSLRWRDIDLDRGVALLGKTKNGDRRALVLLPQVVDVLRPFSGDGERYVFGSVRSRCQLPVVIDSPWRDAVARAQIQNFRFHDLRHCCASYLAQAGTPLNVIAEVLGHRKLDMSRRYAHLTTQSKAHAMRSALGTIA</sequence>
<dbReference type="PANTHER" id="PTHR30349:SF64">
    <property type="entry name" value="PROPHAGE INTEGRASE INTD-RELATED"/>
    <property type="match status" value="1"/>
</dbReference>
<organism evidence="6 7">
    <name type="scientific">Ramlibacter henchirensis</name>
    <dbReference type="NCBI Taxonomy" id="204072"/>
    <lineage>
        <taxon>Bacteria</taxon>
        <taxon>Pseudomonadati</taxon>
        <taxon>Pseudomonadota</taxon>
        <taxon>Betaproteobacteria</taxon>
        <taxon>Burkholderiales</taxon>
        <taxon>Comamonadaceae</taxon>
        <taxon>Ramlibacter</taxon>
    </lineage>
</organism>
<dbReference type="InterPro" id="IPR002104">
    <property type="entry name" value="Integrase_catalytic"/>
</dbReference>
<dbReference type="GO" id="GO:0003677">
    <property type="term" value="F:DNA binding"/>
    <property type="evidence" value="ECO:0007669"/>
    <property type="project" value="UniProtKB-KW"/>
</dbReference>
<dbReference type="RefSeq" id="WP_135265462.1">
    <property type="nucleotide sequence ID" value="NZ_SMLM01000004.1"/>
</dbReference>
<feature type="domain" description="Tyr recombinase" evidence="5">
    <location>
        <begin position="157"/>
        <end position="329"/>
    </location>
</feature>
<dbReference type="PANTHER" id="PTHR30349">
    <property type="entry name" value="PHAGE INTEGRASE-RELATED"/>
    <property type="match status" value="1"/>
</dbReference>
<keyword evidence="7" id="KW-1185">Reference proteome</keyword>
<dbReference type="Gene3D" id="1.10.150.130">
    <property type="match status" value="1"/>
</dbReference>
<protein>
    <submittedName>
        <fullName evidence="6">Site-specific integrase</fullName>
    </submittedName>
</protein>